<dbReference type="SUPFAM" id="SSF53335">
    <property type="entry name" value="S-adenosyl-L-methionine-dependent methyltransferases"/>
    <property type="match status" value="1"/>
</dbReference>
<reference evidence="2" key="1">
    <citation type="journal article" date="2021" name="PeerJ">
        <title>Extensive microbial diversity within the chicken gut microbiome revealed by metagenomics and culture.</title>
        <authorList>
            <person name="Gilroy R."/>
            <person name="Ravi A."/>
            <person name="Getino M."/>
            <person name="Pursley I."/>
            <person name="Horton D.L."/>
            <person name="Alikhan N.F."/>
            <person name="Baker D."/>
            <person name="Gharbi K."/>
            <person name="Hall N."/>
            <person name="Watson M."/>
            <person name="Adriaenssens E.M."/>
            <person name="Foster-Nyarko E."/>
            <person name="Jarju S."/>
            <person name="Secka A."/>
            <person name="Antonio M."/>
            <person name="Oren A."/>
            <person name="Chaudhuri R.R."/>
            <person name="La Ragione R."/>
            <person name="Hildebrand F."/>
            <person name="Pallen M.J."/>
        </authorList>
    </citation>
    <scope>NUCLEOTIDE SEQUENCE</scope>
    <source>
        <strain evidence="2">1282</strain>
    </source>
</reference>
<dbReference type="CDD" id="cd02440">
    <property type="entry name" value="AdoMet_MTases"/>
    <property type="match status" value="1"/>
</dbReference>
<feature type="domain" description="Methyltransferase" evidence="1">
    <location>
        <begin position="54"/>
        <end position="149"/>
    </location>
</feature>
<dbReference type="GO" id="GO:0032259">
    <property type="term" value="P:methylation"/>
    <property type="evidence" value="ECO:0007669"/>
    <property type="project" value="UniProtKB-KW"/>
</dbReference>
<proteinExistence type="predicted"/>
<dbReference type="Pfam" id="PF13649">
    <property type="entry name" value="Methyltransf_25"/>
    <property type="match status" value="1"/>
</dbReference>
<reference evidence="2" key="2">
    <citation type="submission" date="2021-04" db="EMBL/GenBank/DDBJ databases">
        <authorList>
            <person name="Gilroy R."/>
        </authorList>
    </citation>
    <scope>NUCLEOTIDE SEQUENCE</scope>
    <source>
        <strain evidence="2">1282</strain>
    </source>
</reference>
<dbReference type="GO" id="GO:0008168">
    <property type="term" value="F:methyltransferase activity"/>
    <property type="evidence" value="ECO:0007669"/>
    <property type="project" value="UniProtKB-KW"/>
</dbReference>
<dbReference type="InterPro" id="IPR041698">
    <property type="entry name" value="Methyltransf_25"/>
</dbReference>
<evidence type="ECO:0000313" key="3">
    <source>
        <dbReference type="Proteomes" id="UP000823915"/>
    </source>
</evidence>
<evidence type="ECO:0000259" key="1">
    <source>
        <dbReference type="Pfam" id="PF13649"/>
    </source>
</evidence>
<keyword evidence="2" id="KW-0489">Methyltransferase</keyword>
<dbReference type="Proteomes" id="UP000823915">
    <property type="component" value="Unassembled WGS sequence"/>
</dbReference>
<dbReference type="Gene3D" id="3.40.50.150">
    <property type="entry name" value="Vaccinia Virus protein VP39"/>
    <property type="match status" value="1"/>
</dbReference>
<organism evidence="2 3">
    <name type="scientific">Candidatus Acutalibacter pullistercoris</name>
    <dbReference type="NCBI Taxonomy" id="2838418"/>
    <lineage>
        <taxon>Bacteria</taxon>
        <taxon>Bacillati</taxon>
        <taxon>Bacillota</taxon>
        <taxon>Clostridia</taxon>
        <taxon>Eubacteriales</taxon>
        <taxon>Acutalibacteraceae</taxon>
        <taxon>Acutalibacter</taxon>
    </lineage>
</organism>
<keyword evidence="2" id="KW-0808">Transferase</keyword>
<dbReference type="AlphaFoldDB" id="A0A9D1YD90"/>
<protein>
    <submittedName>
        <fullName evidence="2">Methyltransferase domain-containing protein</fullName>
    </submittedName>
</protein>
<dbReference type="EMBL" id="DXDU01000091">
    <property type="protein sequence ID" value="HIY26585.1"/>
    <property type="molecule type" value="Genomic_DNA"/>
</dbReference>
<gene>
    <name evidence="2" type="ORF">H9838_05335</name>
</gene>
<name>A0A9D1YD90_9FIRM</name>
<dbReference type="InterPro" id="IPR029063">
    <property type="entry name" value="SAM-dependent_MTases_sf"/>
</dbReference>
<sequence>MIRDYSRKISERMWNLPDKGELESHREETYIDDIIQKSHLEKKLLENLAGINTVFDGGAGCGRFSILLAKHGCRVTHFDISQPMIEKAKELAQQAGVLDKIDFVKGALEDLSDYADRSFDMVISFDSPVSYTYPDQEAVIGELVRIAKKRILLSVTSRLGSLPYLANPIQKNQFILDTSSKDPFVQWLISHKQNAIDAFHFEKDPAEKLMTDGLMGGEEEIAEYKKGGAPWCITYTFLPDELEGILRGLGVKNIEMAGPGAYARTVPNELLLKIINDPKQRSDFLDFCYHYDSNPYVCGMGKDNLLIKGDL</sequence>
<evidence type="ECO:0000313" key="2">
    <source>
        <dbReference type="EMBL" id="HIY26585.1"/>
    </source>
</evidence>
<accession>A0A9D1YD90</accession>
<comment type="caution">
    <text evidence="2">The sequence shown here is derived from an EMBL/GenBank/DDBJ whole genome shotgun (WGS) entry which is preliminary data.</text>
</comment>